<dbReference type="PROSITE" id="PS50977">
    <property type="entry name" value="HTH_TETR_2"/>
    <property type="match status" value="1"/>
</dbReference>
<sequence>MTRGASPERPTKPETRKTLSREAWIAAAIATLEKKGVANVKIDHLSRQLKVTRGSFYFHFRNLKDLLDSLLEQWRQRNCKPFEALIDQEVIDGPAYFDAVTGVWISEDPFSPRLDLAIRDWARSSAVIARKVQSQDDFRMALLVRAFAAMGYDDDESLIRARITYFQQIGYYATHFKEPPADRKRFRSLYTKILIGSE</sequence>
<feature type="domain" description="HTH tetR-type" evidence="3">
    <location>
        <begin position="18"/>
        <end position="78"/>
    </location>
</feature>
<evidence type="ECO:0000256" key="1">
    <source>
        <dbReference type="ARBA" id="ARBA00023125"/>
    </source>
</evidence>
<evidence type="ECO:0000259" key="3">
    <source>
        <dbReference type="PROSITE" id="PS50977"/>
    </source>
</evidence>
<dbReference type="Pfam" id="PF00440">
    <property type="entry name" value="TetR_N"/>
    <property type="match status" value="1"/>
</dbReference>
<keyword evidence="1 2" id="KW-0238">DNA-binding</keyword>
<dbReference type="SUPFAM" id="SSF46689">
    <property type="entry name" value="Homeodomain-like"/>
    <property type="match status" value="1"/>
</dbReference>
<feature type="DNA-binding region" description="H-T-H motif" evidence="2">
    <location>
        <begin position="41"/>
        <end position="60"/>
    </location>
</feature>
<dbReference type="RefSeq" id="WP_184701686.1">
    <property type="nucleotide sequence ID" value="NZ_BAABEG010000002.1"/>
</dbReference>
<evidence type="ECO:0000313" key="4">
    <source>
        <dbReference type="EMBL" id="MBB6357076.1"/>
    </source>
</evidence>
<gene>
    <name evidence="4" type="ORF">GGR00_004896</name>
</gene>
<evidence type="ECO:0000313" key="5">
    <source>
        <dbReference type="Proteomes" id="UP000536262"/>
    </source>
</evidence>
<dbReference type="InterPro" id="IPR001647">
    <property type="entry name" value="HTH_TetR"/>
</dbReference>
<protein>
    <submittedName>
        <fullName evidence="4">AcrR family transcriptional regulator</fullName>
    </submittedName>
</protein>
<accession>A0A7X0KND8</accession>
<dbReference type="Proteomes" id="UP000536262">
    <property type="component" value="Unassembled WGS sequence"/>
</dbReference>
<comment type="caution">
    <text evidence="4">The sequence shown here is derived from an EMBL/GenBank/DDBJ whole genome shotgun (WGS) entry which is preliminary data.</text>
</comment>
<dbReference type="EMBL" id="JACHOU010000019">
    <property type="protein sequence ID" value="MBB6357076.1"/>
    <property type="molecule type" value="Genomic_DNA"/>
</dbReference>
<dbReference type="Gene3D" id="1.10.357.10">
    <property type="entry name" value="Tetracycline Repressor, domain 2"/>
    <property type="match status" value="1"/>
</dbReference>
<dbReference type="InterPro" id="IPR009057">
    <property type="entry name" value="Homeodomain-like_sf"/>
</dbReference>
<evidence type="ECO:0000256" key="2">
    <source>
        <dbReference type="PROSITE-ProRule" id="PRU00335"/>
    </source>
</evidence>
<dbReference type="GO" id="GO:0003677">
    <property type="term" value="F:DNA binding"/>
    <property type="evidence" value="ECO:0007669"/>
    <property type="project" value="UniProtKB-UniRule"/>
</dbReference>
<reference evidence="4 5" key="1">
    <citation type="submission" date="2020-08" db="EMBL/GenBank/DDBJ databases">
        <title>Genomic Encyclopedia of Type Strains, Phase IV (KMG-IV): sequencing the most valuable type-strain genomes for metagenomic binning, comparative biology and taxonomic classification.</title>
        <authorList>
            <person name="Goeker M."/>
        </authorList>
    </citation>
    <scope>NUCLEOTIDE SEQUENCE [LARGE SCALE GENOMIC DNA]</scope>
    <source>
        <strain evidence="4 5">DSM 7051</strain>
    </source>
</reference>
<dbReference type="AlphaFoldDB" id="A0A7X0KND8"/>
<name>A0A7X0KND8_9HYPH</name>
<organism evidence="4 5">
    <name type="scientific">Aminobacter aganoensis</name>
    <dbReference type="NCBI Taxonomy" id="83264"/>
    <lineage>
        <taxon>Bacteria</taxon>
        <taxon>Pseudomonadati</taxon>
        <taxon>Pseudomonadota</taxon>
        <taxon>Alphaproteobacteria</taxon>
        <taxon>Hyphomicrobiales</taxon>
        <taxon>Phyllobacteriaceae</taxon>
        <taxon>Aminobacter</taxon>
    </lineage>
</organism>
<proteinExistence type="predicted"/>
<keyword evidence="5" id="KW-1185">Reference proteome</keyword>